<evidence type="ECO:0000256" key="1">
    <source>
        <dbReference type="SAM" id="SignalP"/>
    </source>
</evidence>
<feature type="chain" id="PRO_5027061548" description="DUF1579 domain-containing protein" evidence="1">
    <location>
        <begin position="23"/>
        <end position="182"/>
    </location>
</feature>
<organism evidence="2 3">
    <name type="scientific">Pseudoduganella ginsengisoli</name>
    <dbReference type="NCBI Taxonomy" id="1462440"/>
    <lineage>
        <taxon>Bacteria</taxon>
        <taxon>Pseudomonadati</taxon>
        <taxon>Pseudomonadota</taxon>
        <taxon>Betaproteobacteria</taxon>
        <taxon>Burkholderiales</taxon>
        <taxon>Oxalobacteraceae</taxon>
        <taxon>Telluria group</taxon>
        <taxon>Pseudoduganella</taxon>
    </lineage>
</organism>
<evidence type="ECO:0000313" key="2">
    <source>
        <dbReference type="EMBL" id="MTW02186.1"/>
    </source>
</evidence>
<dbReference type="Proteomes" id="UP000484015">
    <property type="component" value="Unassembled WGS sequence"/>
</dbReference>
<name>A0A6L6PY58_9BURK</name>
<evidence type="ECO:0008006" key="4">
    <source>
        <dbReference type="Google" id="ProtNLM"/>
    </source>
</evidence>
<dbReference type="OrthoDB" id="8902597at2"/>
<sequence length="182" mass="20435">MIRHIVCALAMTAIAATSASYAAAPAPSSPPSPSCGTDEYRQFDFWVGNWEAYDRDGKLLGHTLIEKIEQGCVLQEWWRGNGPENGAGTSLSMYDRKHRLWRHVWTSARGNFAPIGGGWQGGRMLMTGYFVNDQGERELHRTVWEPEAGGVHHRWDSTTDGGATWHVIHEAWLRRTDKTLAK</sequence>
<dbReference type="AlphaFoldDB" id="A0A6L6PY58"/>
<evidence type="ECO:0000313" key="3">
    <source>
        <dbReference type="Proteomes" id="UP000484015"/>
    </source>
</evidence>
<keyword evidence="1" id="KW-0732">Signal</keyword>
<dbReference type="RefSeq" id="WP_155438583.1">
    <property type="nucleotide sequence ID" value="NZ_WNLA01000004.1"/>
</dbReference>
<keyword evidence="3" id="KW-1185">Reference proteome</keyword>
<dbReference type="EMBL" id="WNLA01000004">
    <property type="protein sequence ID" value="MTW02186.1"/>
    <property type="molecule type" value="Genomic_DNA"/>
</dbReference>
<feature type="signal peptide" evidence="1">
    <location>
        <begin position="1"/>
        <end position="22"/>
    </location>
</feature>
<protein>
    <recommendedName>
        <fullName evidence="4">DUF1579 domain-containing protein</fullName>
    </recommendedName>
</protein>
<gene>
    <name evidence="2" type="ORF">GM668_08775</name>
</gene>
<reference evidence="2 3" key="1">
    <citation type="submission" date="2019-11" db="EMBL/GenBank/DDBJ databases">
        <title>Type strains purchased from KCTC, JCM and DSMZ.</title>
        <authorList>
            <person name="Lu H."/>
        </authorList>
    </citation>
    <scope>NUCLEOTIDE SEQUENCE [LARGE SCALE GENOMIC DNA]</scope>
    <source>
        <strain evidence="2 3">KCTC 42409</strain>
    </source>
</reference>
<comment type="caution">
    <text evidence="2">The sequence shown here is derived from an EMBL/GenBank/DDBJ whole genome shotgun (WGS) entry which is preliminary data.</text>
</comment>
<proteinExistence type="predicted"/>
<accession>A0A6L6PY58</accession>